<dbReference type="OrthoDB" id="9803578at2"/>
<evidence type="ECO:0000313" key="2">
    <source>
        <dbReference type="Proteomes" id="UP000632659"/>
    </source>
</evidence>
<keyword evidence="2" id="KW-1185">Reference proteome</keyword>
<dbReference type="PANTHER" id="PTHR48098:SF1">
    <property type="entry name" value="DIACYLGLYCEROL ACYLTRANSFERASE_MYCOLYLTRANSFERASE AG85A"/>
    <property type="match status" value="1"/>
</dbReference>
<evidence type="ECO:0000313" key="1">
    <source>
        <dbReference type="EMBL" id="MBC8610667.1"/>
    </source>
</evidence>
<gene>
    <name evidence="1" type="ORF">H8702_05955</name>
</gene>
<proteinExistence type="predicted"/>
<dbReference type="InterPro" id="IPR050583">
    <property type="entry name" value="Mycobacterial_A85_antigen"/>
</dbReference>
<dbReference type="InterPro" id="IPR000801">
    <property type="entry name" value="Esterase-like"/>
</dbReference>
<dbReference type="AlphaFoldDB" id="A0A8J6PFC0"/>
<comment type="caution">
    <text evidence="1">The sequence shown here is derived from an EMBL/GenBank/DDBJ whole genome shotgun (WGS) entry which is preliminary data.</text>
</comment>
<organism evidence="1 2">
    <name type="scientific">Massiliimalia timonensis</name>
    <dbReference type="NCBI Taxonomy" id="1987501"/>
    <lineage>
        <taxon>Bacteria</taxon>
        <taxon>Bacillati</taxon>
        <taxon>Bacillota</taxon>
        <taxon>Clostridia</taxon>
        <taxon>Eubacteriales</taxon>
        <taxon>Oscillospiraceae</taxon>
        <taxon>Massiliimalia</taxon>
    </lineage>
</organism>
<dbReference type="RefSeq" id="WP_158662651.1">
    <property type="nucleotide sequence ID" value="NZ_FYDD01000004.1"/>
</dbReference>
<dbReference type="InterPro" id="IPR029058">
    <property type="entry name" value="AB_hydrolase_fold"/>
</dbReference>
<dbReference type="EMBL" id="JACRTL010000002">
    <property type="protein sequence ID" value="MBC8610667.1"/>
    <property type="molecule type" value="Genomic_DNA"/>
</dbReference>
<dbReference type="GO" id="GO:0016747">
    <property type="term" value="F:acyltransferase activity, transferring groups other than amino-acyl groups"/>
    <property type="evidence" value="ECO:0007669"/>
    <property type="project" value="TreeGrafter"/>
</dbReference>
<reference evidence="1" key="1">
    <citation type="submission" date="2020-08" db="EMBL/GenBank/DDBJ databases">
        <title>Genome public.</title>
        <authorList>
            <person name="Liu C."/>
            <person name="Sun Q."/>
        </authorList>
    </citation>
    <scope>NUCLEOTIDE SEQUENCE</scope>
    <source>
        <strain evidence="1">NSJ-15</strain>
    </source>
</reference>
<dbReference type="Proteomes" id="UP000632659">
    <property type="component" value="Unassembled WGS sequence"/>
</dbReference>
<name>A0A8J6PFC0_9FIRM</name>
<dbReference type="SUPFAM" id="SSF53474">
    <property type="entry name" value="alpha/beta-Hydrolases"/>
    <property type="match status" value="1"/>
</dbReference>
<sequence length="262" mass="30110">MAHFNGSIKSDALGMRTNLTIITPADILNAPEHGKVVYLLHGLSDDAFAWEQNAQLPQLADTYNLTFILPEVQRSFYTDMAYGLKYFTYVAEELPQICKRLFCISGRREDTYVMGLSMGGYGALKCALKKPEQYAGCGAFSALTDIYQLPERAEIEEPSRLREIQAAFGMEHELFPENDLYRLAKECETKPVKPKIFMACGTEDFIYQHSVKFRDFITPMDFDFTYKEWSGVHEWYLWNKALHLACAHFFPETPNNPYCNIK</sequence>
<dbReference type="PANTHER" id="PTHR48098">
    <property type="entry name" value="ENTEROCHELIN ESTERASE-RELATED"/>
    <property type="match status" value="1"/>
</dbReference>
<accession>A0A8J6PFC0</accession>
<dbReference type="Gene3D" id="3.40.50.1820">
    <property type="entry name" value="alpha/beta hydrolase"/>
    <property type="match status" value="1"/>
</dbReference>
<protein>
    <submittedName>
        <fullName evidence="1">Acetylesterase</fullName>
    </submittedName>
</protein>
<dbReference type="Pfam" id="PF00756">
    <property type="entry name" value="Esterase"/>
    <property type="match status" value="1"/>
</dbReference>